<dbReference type="NCBIfam" id="TIGR01173">
    <property type="entry name" value="glmU"/>
    <property type="match status" value="1"/>
</dbReference>
<dbReference type="PANTHER" id="PTHR43584">
    <property type="entry name" value="NUCLEOTIDYL TRANSFERASE"/>
    <property type="match status" value="1"/>
</dbReference>
<evidence type="ECO:0000256" key="18">
    <source>
        <dbReference type="HAMAP-Rule" id="MF_01631"/>
    </source>
</evidence>
<dbReference type="SUPFAM" id="SSF51161">
    <property type="entry name" value="Trimeric LpxA-like enzymes"/>
    <property type="match status" value="1"/>
</dbReference>
<keyword evidence="5 18" id="KW-0808">Transferase</keyword>
<dbReference type="InterPro" id="IPR005882">
    <property type="entry name" value="Bifunctional_GlmU"/>
</dbReference>
<feature type="binding site" evidence="18">
    <location>
        <position position="106"/>
    </location>
    <ligand>
        <name>Mg(2+)</name>
        <dbReference type="ChEBI" id="CHEBI:18420"/>
    </ligand>
</feature>
<feature type="binding site" evidence="18">
    <location>
        <position position="423"/>
    </location>
    <ligand>
        <name>acetyl-CoA</name>
        <dbReference type="ChEBI" id="CHEBI:57288"/>
    </ligand>
</feature>
<dbReference type="InterPro" id="IPR001451">
    <property type="entry name" value="Hexapep"/>
</dbReference>
<evidence type="ECO:0000256" key="15">
    <source>
        <dbReference type="ARBA" id="ARBA00048247"/>
    </source>
</evidence>
<evidence type="ECO:0000256" key="11">
    <source>
        <dbReference type="ARBA" id="ARBA00022984"/>
    </source>
</evidence>
<evidence type="ECO:0000256" key="2">
    <source>
        <dbReference type="ARBA" id="ARBA00007707"/>
    </source>
</evidence>
<dbReference type="GO" id="GO:0006048">
    <property type="term" value="P:UDP-N-acetylglucosamine biosynthetic process"/>
    <property type="evidence" value="ECO:0007669"/>
    <property type="project" value="UniProtKB-UniPathway"/>
</dbReference>
<dbReference type="AlphaFoldDB" id="A0A4R2IAU5"/>
<feature type="region of interest" description="Pyrophosphorylase" evidence="18">
    <location>
        <begin position="1"/>
        <end position="229"/>
    </location>
</feature>
<dbReference type="GO" id="GO:0009252">
    <property type="term" value="P:peptidoglycan biosynthetic process"/>
    <property type="evidence" value="ECO:0007669"/>
    <property type="project" value="UniProtKB-UniRule"/>
</dbReference>
<dbReference type="Pfam" id="PF00132">
    <property type="entry name" value="Hexapep"/>
    <property type="match status" value="1"/>
</dbReference>
<keyword evidence="8 18" id="KW-0677">Repeat</keyword>
<dbReference type="GO" id="GO:0000287">
    <property type="term" value="F:magnesium ion binding"/>
    <property type="evidence" value="ECO:0007669"/>
    <property type="project" value="UniProtKB-UniRule"/>
</dbReference>
<feature type="binding site" evidence="18">
    <location>
        <position position="227"/>
    </location>
    <ligand>
        <name>Mg(2+)</name>
        <dbReference type="ChEBI" id="CHEBI:18420"/>
    </ligand>
</feature>
<dbReference type="GO" id="GO:0019134">
    <property type="term" value="F:glucosamine-1-phosphate N-acetyltransferase activity"/>
    <property type="evidence" value="ECO:0007669"/>
    <property type="project" value="UniProtKB-UniRule"/>
</dbReference>
<evidence type="ECO:0000313" key="21">
    <source>
        <dbReference type="Proteomes" id="UP000294862"/>
    </source>
</evidence>
<evidence type="ECO:0000256" key="1">
    <source>
        <dbReference type="ARBA" id="ARBA00004496"/>
    </source>
</evidence>
<evidence type="ECO:0000259" key="19">
    <source>
        <dbReference type="Pfam" id="PF12804"/>
    </source>
</evidence>
<evidence type="ECO:0000256" key="8">
    <source>
        <dbReference type="ARBA" id="ARBA00022737"/>
    </source>
</evidence>
<comment type="pathway">
    <text evidence="18">Bacterial outer membrane biogenesis; LPS lipid A biosynthesis.</text>
</comment>
<evidence type="ECO:0000313" key="20">
    <source>
        <dbReference type="EMBL" id="TCO41307.1"/>
    </source>
</evidence>
<keyword evidence="7 18" id="KW-0479">Metal-binding</keyword>
<reference evidence="20 21" key="1">
    <citation type="journal article" date="2015" name="Stand. Genomic Sci.">
        <title>Genomic Encyclopedia of Bacterial and Archaeal Type Strains, Phase III: the genomes of soil and plant-associated and newly described type strains.</title>
        <authorList>
            <person name="Whitman W.B."/>
            <person name="Woyke T."/>
            <person name="Klenk H.P."/>
            <person name="Zhou Y."/>
            <person name="Lilburn T.G."/>
            <person name="Beck B.J."/>
            <person name="De Vos P."/>
            <person name="Vandamme P."/>
            <person name="Eisen J.A."/>
            <person name="Garrity G."/>
            <person name="Hugenholtz P."/>
            <person name="Kyrpides N.C."/>
        </authorList>
    </citation>
    <scope>NUCLEOTIDE SEQUENCE [LARGE SCALE GENOMIC DNA]</scope>
    <source>
        <strain evidence="20 21">A3</strain>
    </source>
</reference>
<keyword evidence="21" id="KW-1185">Reference proteome</keyword>
<dbReference type="PANTHER" id="PTHR43584:SF3">
    <property type="entry name" value="BIFUNCTIONAL PROTEIN GLMU"/>
    <property type="match status" value="1"/>
</dbReference>
<feature type="binding site" evidence="18">
    <location>
        <position position="227"/>
    </location>
    <ligand>
        <name>UDP-N-acetyl-alpha-D-glucosamine</name>
        <dbReference type="ChEBI" id="CHEBI:57705"/>
    </ligand>
</feature>
<dbReference type="CDD" id="cd02540">
    <property type="entry name" value="GT2_GlmU_N_bac"/>
    <property type="match status" value="1"/>
</dbReference>
<dbReference type="EMBL" id="SLWQ01000003">
    <property type="protein sequence ID" value="TCO41307.1"/>
    <property type="molecule type" value="Genomic_DNA"/>
</dbReference>
<feature type="region of interest" description="Linker" evidence="18">
    <location>
        <begin position="230"/>
        <end position="250"/>
    </location>
</feature>
<dbReference type="GO" id="GO:0000902">
    <property type="term" value="P:cell morphogenesis"/>
    <property type="evidence" value="ECO:0007669"/>
    <property type="project" value="UniProtKB-UniRule"/>
</dbReference>
<dbReference type="InterPro" id="IPR050065">
    <property type="entry name" value="GlmU-like"/>
</dbReference>
<feature type="domain" description="MobA-like NTP transferase" evidence="19">
    <location>
        <begin position="8"/>
        <end position="121"/>
    </location>
</feature>
<feature type="binding site" evidence="18">
    <location>
        <position position="440"/>
    </location>
    <ligand>
        <name>acetyl-CoA</name>
        <dbReference type="ChEBI" id="CHEBI:57288"/>
    </ligand>
</feature>
<feature type="binding site" evidence="18">
    <location>
        <position position="139"/>
    </location>
    <ligand>
        <name>UDP-N-acetyl-alpha-D-glucosamine</name>
        <dbReference type="ChEBI" id="CHEBI:57705"/>
    </ligand>
</feature>
<comment type="caution">
    <text evidence="20">The sequence shown here is derived from an EMBL/GenBank/DDBJ whole genome shotgun (WGS) entry which is preliminary data.</text>
</comment>
<comment type="similarity">
    <text evidence="3 18">In the N-terminal section; belongs to the N-acetylglucosamine-1-phosphate uridyltransferase family.</text>
</comment>
<keyword evidence="12 18" id="KW-0511">Multifunctional enzyme</keyword>
<feature type="binding site" evidence="18">
    <location>
        <position position="154"/>
    </location>
    <ligand>
        <name>UDP-N-acetyl-alpha-D-glucosamine</name>
        <dbReference type="ChEBI" id="CHEBI:57705"/>
    </ligand>
</feature>
<feature type="binding site" evidence="18">
    <location>
        <begin position="11"/>
        <end position="14"/>
    </location>
    <ligand>
        <name>UDP-N-acetyl-alpha-D-glucosamine</name>
        <dbReference type="ChEBI" id="CHEBI:57705"/>
    </ligand>
</feature>
<dbReference type="GO" id="GO:0008360">
    <property type="term" value="P:regulation of cell shape"/>
    <property type="evidence" value="ECO:0007669"/>
    <property type="project" value="UniProtKB-KW"/>
</dbReference>
<evidence type="ECO:0000256" key="16">
    <source>
        <dbReference type="ARBA" id="ARBA00048493"/>
    </source>
</evidence>
<dbReference type="InterPro" id="IPR025877">
    <property type="entry name" value="MobA-like_NTP_Trfase"/>
</dbReference>
<feature type="binding site" evidence="18">
    <location>
        <begin position="386"/>
        <end position="387"/>
    </location>
    <ligand>
        <name>acetyl-CoA</name>
        <dbReference type="ChEBI" id="CHEBI:57288"/>
    </ligand>
</feature>
<keyword evidence="9 18" id="KW-0460">Magnesium</keyword>
<evidence type="ECO:0000256" key="5">
    <source>
        <dbReference type="ARBA" id="ARBA00022679"/>
    </source>
</evidence>
<keyword evidence="14 18" id="KW-0961">Cell wall biogenesis/degradation</keyword>
<feature type="binding site" evidence="18">
    <location>
        <position position="366"/>
    </location>
    <ligand>
        <name>UDP-N-acetyl-alpha-D-glucosamine</name>
        <dbReference type="ChEBI" id="CHEBI:57705"/>
    </ligand>
</feature>
<feature type="binding site" evidence="18">
    <location>
        <position position="169"/>
    </location>
    <ligand>
        <name>UDP-N-acetyl-alpha-D-glucosamine</name>
        <dbReference type="ChEBI" id="CHEBI:57705"/>
    </ligand>
</feature>
<feature type="binding site" evidence="18">
    <location>
        <position position="377"/>
    </location>
    <ligand>
        <name>UDP-N-acetyl-alpha-D-glucosamine</name>
        <dbReference type="ChEBI" id="CHEBI:57705"/>
    </ligand>
</feature>
<feature type="binding site" evidence="18">
    <location>
        <position position="405"/>
    </location>
    <ligand>
        <name>acetyl-CoA</name>
        <dbReference type="ChEBI" id="CHEBI:57288"/>
    </ligand>
</feature>
<dbReference type="InterPro" id="IPR011004">
    <property type="entry name" value="Trimer_LpxA-like_sf"/>
</dbReference>
<feature type="active site" description="Proton acceptor" evidence="18">
    <location>
        <position position="363"/>
    </location>
</feature>
<dbReference type="UniPathway" id="UPA00113">
    <property type="reaction ID" value="UER00532"/>
</dbReference>
<feature type="binding site" evidence="18">
    <location>
        <position position="77"/>
    </location>
    <ligand>
        <name>UDP-N-acetyl-alpha-D-glucosamine</name>
        <dbReference type="ChEBI" id="CHEBI:57705"/>
    </ligand>
</feature>
<evidence type="ECO:0000256" key="4">
    <source>
        <dbReference type="ARBA" id="ARBA00022490"/>
    </source>
</evidence>
<comment type="catalytic activity">
    <reaction evidence="16 18">
        <text>N-acetyl-alpha-D-glucosamine 1-phosphate + UTP + H(+) = UDP-N-acetyl-alpha-D-glucosamine + diphosphate</text>
        <dbReference type="Rhea" id="RHEA:13509"/>
        <dbReference type="ChEBI" id="CHEBI:15378"/>
        <dbReference type="ChEBI" id="CHEBI:33019"/>
        <dbReference type="ChEBI" id="CHEBI:46398"/>
        <dbReference type="ChEBI" id="CHEBI:57705"/>
        <dbReference type="ChEBI" id="CHEBI:57776"/>
        <dbReference type="EC" id="2.7.7.23"/>
    </reaction>
</comment>
<dbReference type="InterPro" id="IPR038009">
    <property type="entry name" value="GlmU_C_LbH"/>
</dbReference>
<dbReference type="GO" id="GO:0016020">
    <property type="term" value="C:membrane"/>
    <property type="evidence" value="ECO:0007669"/>
    <property type="project" value="GOC"/>
</dbReference>
<dbReference type="EC" id="2.7.7.23" evidence="18"/>
<evidence type="ECO:0000256" key="12">
    <source>
        <dbReference type="ARBA" id="ARBA00023268"/>
    </source>
</evidence>
<feature type="binding site" evidence="18">
    <location>
        <begin position="82"/>
        <end position="83"/>
    </location>
    <ligand>
        <name>UDP-N-acetyl-alpha-D-glucosamine</name>
        <dbReference type="ChEBI" id="CHEBI:57705"/>
    </ligand>
</feature>
<dbReference type="GO" id="GO:0009245">
    <property type="term" value="P:lipid A biosynthetic process"/>
    <property type="evidence" value="ECO:0007669"/>
    <property type="project" value="UniProtKB-UniRule"/>
</dbReference>
<organism evidence="20 21">
    <name type="scientific">Dokdonella fugitiva</name>
    <dbReference type="NCBI Taxonomy" id="328517"/>
    <lineage>
        <taxon>Bacteria</taxon>
        <taxon>Pseudomonadati</taxon>
        <taxon>Pseudomonadota</taxon>
        <taxon>Gammaproteobacteria</taxon>
        <taxon>Lysobacterales</taxon>
        <taxon>Rhodanobacteraceae</taxon>
        <taxon>Dokdonella</taxon>
    </lineage>
</organism>
<keyword evidence="13 18" id="KW-0012">Acyltransferase</keyword>
<comment type="subunit">
    <text evidence="18">Homotrimer.</text>
</comment>
<evidence type="ECO:0000256" key="14">
    <source>
        <dbReference type="ARBA" id="ARBA00023316"/>
    </source>
</evidence>
<feature type="binding site" evidence="18">
    <location>
        <position position="351"/>
    </location>
    <ligand>
        <name>UDP-N-acetyl-alpha-D-glucosamine</name>
        <dbReference type="ChEBI" id="CHEBI:57705"/>
    </ligand>
</feature>
<dbReference type="GO" id="GO:0071555">
    <property type="term" value="P:cell wall organization"/>
    <property type="evidence" value="ECO:0007669"/>
    <property type="project" value="UniProtKB-KW"/>
</dbReference>
<evidence type="ECO:0000256" key="10">
    <source>
        <dbReference type="ARBA" id="ARBA00022960"/>
    </source>
</evidence>
<name>A0A4R2IAU5_9GAMM</name>
<feature type="region of interest" description="N-acetyltransferase" evidence="18">
    <location>
        <begin position="251"/>
        <end position="455"/>
    </location>
</feature>
<dbReference type="Proteomes" id="UP000294862">
    <property type="component" value="Unassembled WGS sequence"/>
</dbReference>
<comment type="subcellular location">
    <subcellularLocation>
        <location evidence="1 18">Cytoplasm</location>
    </subcellularLocation>
</comment>
<comment type="cofactor">
    <cofactor evidence="18">
        <name>Mg(2+)</name>
        <dbReference type="ChEBI" id="CHEBI:18420"/>
    </cofactor>
    <text evidence="18">Binds 1 Mg(2+) ion per subunit.</text>
</comment>
<evidence type="ECO:0000256" key="13">
    <source>
        <dbReference type="ARBA" id="ARBA00023315"/>
    </source>
</evidence>
<comment type="similarity">
    <text evidence="2 18">In the C-terminal section; belongs to the transferase hexapeptide repeat family.</text>
</comment>
<gene>
    <name evidence="18" type="primary">glmU</name>
    <name evidence="20" type="ORF">EV148_103227</name>
</gene>
<evidence type="ECO:0000256" key="7">
    <source>
        <dbReference type="ARBA" id="ARBA00022723"/>
    </source>
</evidence>
<protein>
    <recommendedName>
        <fullName evidence="18">Bifunctional protein GlmU</fullName>
    </recommendedName>
    <domain>
        <recommendedName>
            <fullName evidence="18">UDP-N-acetylglucosamine pyrophosphorylase</fullName>
            <ecNumber evidence="18">2.7.7.23</ecNumber>
        </recommendedName>
        <alternativeName>
            <fullName evidence="18">N-acetylglucosamine-1-phosphate uridyltransferase</fullName>
        </alternativeName>
    </domain>
    <domain>
        <recommendedName>
            <fullName evidence="18">Glucosamine-1-phosphate N-acetyltransferase</fullName>
            <ecNumber evidence="18">2.3.1.157</ecNumber>
        </recommendedName>
    </domain>
</protein>
<keyword evidence="6 18" id="KW-0548">Nucleotidyltransferase</keyword>
<dbReference type="Pfam" id="PF12804">
    <property type="entry name" value="NTP_transf_3"/>
    <property type="match status" value="1"/>
</dbReference>
<dbReference type="InterPro" id="IPR029044">
    <property type="entry name" value="Nucleotide-diphossugar_trans"/>
</dbReference>
<feature type="binding site" evidence="18">
    <location>
        <begin position="104"/>
        <end position="106"/>
    </location>
    <ligand>
        <name>UDP-N-acetyl-alpha-D-glucosamine</name>
        <dbReference type="ChEBI" id="CHEBI:57705"/>
    </ligand>
</feature>
<comment type="pathway">
    <text evidence="18">Nucleotide-sugar biosynthesis; UDP-N-acetyl-alpha-D-glucosamine biosynthesis; N-acetyl-alpha-D-glucosamine 1-phosphate from alpha-D-glucosamine 6-phosphate (route II): step 2/2.</text>
</comment>
<dbReference type="GO" id="GO:0005737">
    <property type="term" value="C:cytoplasm"/>
    <property type="evidence" value="ECO:0007669"/>
    <property type="project" value="UniProtKB-SubCell"/>
</dbReference>
<feature type="binding site" evidence="18">
    <location>
        <position position="380"/>
    </location>
    <ligand>
        <name>acetyl-CoA</name>
        <dbReference type="ChEBI" id="CHEBI:57288"/>
    </ligand>
</feature>
<dbReference type="HAMAP" id="MF_01631">
    <property type="entry name" value="GlmU"/>
    <property type="match status" value="1"/>
</dbReference>
<comment type="pathway">
    <text evidence="18">Nucleotide-sugar biosynthesis; UDP-N-acetyl-alpha-D-glucosamine biosynthesis; UDP-N-acetyl-alpha-D-glucosamine from N-acetyl-alpha-D-glucosamine 1-phosphate: step 1/1.</text>
</comment>
<evidence type="ECO:0000256" key="9">
    <source>
        <dbReference type="ARBA" id="ARBA00022842"/>
    </source>
</evidence>
<proteinExistence type="inferred from homology"/>
<dbReference type="RefSeq" id="WP_277871134.1">
    <property type="nucleotide sequence ID" value="NZ_JACGXM010000004.1"/>
</dbReference>
<dbReference type="EC" id="2.3.1.157" evidence="18"/>
<feature type="binding site" evidence="18">
    <location>
        <position position="25"/>
    </location>
    <ligand>
        <name>UDP-N-acetyl-alpha-D-glucosamine</name>
        <dbReference type="ChEBI" id="CHEBI:57705"/>
    </ligand>
</feature>
<comment type="catalytic activity">
    <reaction evidence="15 18">
        <text>alpha-D-glucosamine 1-phosphate + acetyl-CoA = N-acetyl-alpha-D-glucosamine 1-phosphate + CoA + H(+)</text>
        <dbReference type="Rhea" id="RHEA:13725"/>
        <dbReference type="ChEBI" id="CHEBI:15378"/>
        <dbReference type="ChEBI" id="CHEBI:57287"/>
        <dbReference type="ChEBI" id="CHEBI:57288"/>
        <dbReference type="ChEBI" id="CHEBI:57776"/>
        <dbReference type="ChEBI" id="CHEBI:58516"/>
        <dbReference type="EC" id="2.3.1.157"/>
    </reaction>
</comment>
<dbReference type="SUPFAM" id="SSF53448">
    <property type="entry name" value="Nucleotide-diphospho-sugar transferases"/>
    <property type="match status" value="1"/>
</dbReference>
<feature type="binding site" evidence="18">
    <location>
        <position position="333"/>
    </location>
    <ligand>
        <name>UDP-N-acetyl-alpha-D-glucosamine</name>
        <dbReference type="ChEBI" id="CHEBI:57705"/>
    </ligand>
</feature>
<dbReference type="Gene3D" id="3.90.550.10">
    <property type="entry name" value="Spore Coat Polysaccharide Biosynthesis Protein SpsA, Chain A"/>
    <property type="match status" value="1"/>
</dbReference>
<dbReference type="GO" id="GO:0003977">
    <property type="term" value="F:UDP-N-acetylglucosamine diphosphorylase activity"/>
    <property type="evidence" value="ECO:0007669"/>
    <property type="project" value="UniProtKB-UniRule"/>
</dbReference>
<dbReference type="Gene3D" id="2.160.10.10">
    <property type="entry name" value="Hexapeptide repeat proteins"/>
    <property type="match status" value="1"/>
</dbReference>
<evidence type="ECO:0000256" key="17">
    <source>
        <dbReference type="ARBA" id="ARBA00049628"/>
    </source>
</evidence>
<evidence type="ECO:0000256" key="6">
    <source>
        <dbReference type="ARBA" id="ARBA00022695"/>
    </source>
</evidence>
<dbReference type="CDD" id="cd03353">
    <property type="entry name" value="LbH_GlmU_C"/>
    <property type="match status" value="1"/>
</dbReference>
<comment type="function">
    <text evidence="17 18">Catalyzes the last two sequential reactions in the de novo biosynthetic pathway for UDP-N-acetylglucosamine (UDP-GlcNAc). The C-terminal domain catalyzes the transfer of acetyl group from acetyl coenzyme A to glucosamine-1-phosphate (GlcN-1-P) to produce N-acetylglucosamine-1-phosphate (GlcNAc-1-P), which is converted into UDP-GlcNAc by the transfer of uridine 5-monophosphate (from uridine 5-triphosphate), a reaction catalyzed by the N-terminal domain.</text>
</comment>
<sequence length="455" mass="49095">MTSTPLHVIVLAAGEGKRMKSAKPKVLMPLAGRPMLAHVLDAARALQPARIHLVYGHLGEQVKAAVTDLGDLAWVHQPEQRGTGHAVKLAMPDVPEDARVLVLYGDVPLIRTDTLRKLLAVEVPLAALVTQLENPYGYGRVVRDGIGRIRAIVEEKDATLEQRAITWVNSGILAADARRLRVWINNLTDANAQREYYLTDVFEQANDEGEPAEAVPCINPQEVFGANDPWQLAGLERMHQRLRATQLAAAGVRFADPVRFDVRGDVRVGRDVEIDVDVILEGLVELGDEVRIGPFCRVRNSTLAAGTIVHSHCNLDGVVTHGPCDIGPFARLRPGTELAAHARIGNFVETKKSRFGEHSKANHLAYVGDAEVGRDVNIGAGTITCNYDGVNKHATTIEDGAFIGSNTALVAPVRVGKDATIGAGSVIGKEAPAGELTVARARQTTVPGWRRPKKG</sequence>
<accession>A0A4R2IAU5</accession>
<keyword evidence="11 18" id="KW-0573">Peptidoglycan synthesis</keyword>
<evidence type="ECO:0000256" key="3">
    <source>
        <dbReference type="ARBA" id="ARBA00007947"/>
    </source>
</evidence>
<keyword evidence="10 18" id="KW-0133">Cell shape</keyword>
<dbReference type="UniPathway" id="UPA00973"/>
<keyword evidence="4 18" id="KW-0963">Cytoplasm</keyword>